<accession>A0A8S3YIJ5</accession>
<dbReference type="EMBL" id="CAJHNH020000217">
    <property type="protein sequence ID" value="CAG5116148.1"/>
    <property type="molecule type" value="Genomic_DNA"/>
</dbReference>
<dbReference type="Proteomes" id="UP000678393">
    <property type="component" value="Unassembled WGS sequence"/>
</dbReference>
<gene>
    <name evidence="1" type="ORF">CUNI_LOCUS1706</name>
</gene>
<reference evidence="1" key="1">
    <citation type="submission" date="2021-04" db="EMBL/GenBank/DDBJ databases">
        <authorList>
            <consortium name="Molecular Ecology Group"/>
        </authorList>
    </citation>
    <scope>NUCLEOTIDE SEQUENCE</scope>
</reference>
<feature type="non-terminal residue" evidence="1">
    <location>
        <position position="1"/>
    </location>
</feature>
<keyword evidence="2" id="KW-1185">Reference proteome</keyword>
<organism evidence="1 2">
    <name type="scientific">Candidula unifasciata</name>
    <dbReference type="NCBI Taxonomy" id="100452"/>
    <lineage>
        <taxon>Eukaryota</taxon>
        <taxon>Metazoa</taxon>
        <taxon>Spiralia</taxon>
        <taxon>Lophotrochozoa</taxon>
        <taxon>Mollusca</taxon>
        <taxon>Gastropoda</taxon>
        <taxon>Heterobranchia</taxon>
        <taxon>Euthyneura</taxon>
        <taxon>Panpulmonata</taxon>
        <taxon>Eupulmonata</taxon>
        <taxon>Stylommatophora</taxon>
        <taxon>Helicina</taxon>
        <taxon>Helicoidea</taxon>
        <taxon>Geomitridae</taxon>
        <taxon>Candidula</taxon>
    </lineage>
</organism>
<dbReference type="AlphaFoldDB" id="A0A8S3YIJ5"/>
<name>A0A8S3YIJ5_9EUPU</name>
<protein>
    <submittedName>
        <fullName evidence="1">Uncharacterized protein</fullName>
    </submittedName>
</protein>
<comment type="caution">
    <text evidence="1">The sequence shown here is derived from an EMBL/GenBank/DDBJ whole genome shotgun (WGS) entry which is preliminary data.</text>
</comment>
<proteinExistence type="predicted"/>
<sequence length="59" mass="6987">TTVDEFCKSLGMDQLALARTLLNVDQKTRLDMLREFYSKKHPQMIDTLKTLFSMRTSRY</sequence>
<evidence type="ECO:0000313" key="2">
    <source>
        <dbReference type="Proteomes" id="UP000678393"/>
    </source>
</evidence>
<feature type="non-terminal residue" evidence="1">
    <location>
        <position position="59"/>
    </location>
</feature>
<evidence type="ECO:0000313" key="1">
    <source>
        <dbReference type="EMBL" id="CAG5116148.1"/>
    </source>
</evidence>